<dbReference type="InterPro" id="IPR019149">
    <property type="entry name" value="ABHD18"/>
</dbReference>
<proteinExistence type="predicted"/>
<evidence type="ECO:0000313" key="4">
    <source>
        <dbReference type="Proteomes" id="UP000198341"/>
    </source>
</evidence>
<feature type="compositionally biased region" description="Basic and acidic residues" evidence="1">
    <location>
        <begin position="140"/>
        <end position="150"/>
    </location>
</feature>
<feature type="region of interest" description="Disordered" evidence="1">
    <location>
        <begin position="132"/>
        <end position="180"/>
    </location>
</feature>
<keyword evidence="2" id="KW-1133">Transmembrane helix</keyword>
<protein>
    <submittedName>
        <fullName evidence="3">Uncharacterized protein</fullName>
    </submittedName>
</protein>
<keyword evidence="2" id="KW-0472">Membrane</keyword>
<feature type="transmembrane region" description="Helical" evidence="2">
    <location>
        <begin position="21"/>
        <end position="51"/>
    </location>
</feature>
<feature type="region of interest" description="Disordered" evidence="1">
    <location>
        <begin position="423"/>
        <end position="470"/>
    </location>
</feature>
<dbReference type="Pfam" id="PF09752">
    <property type="entry name" value="ABHD18"/>
    <property type="match status" value="1"/>
</dbReference>
<dbReference type="Gene3D" id="3.40.50.1820">
    <property type="entry name" value="alpha/beta hydrolase"/>
    <property type="match status" value="1"/>
</dbReference>
<sequence>MSSSQTLITKKKTKRKKLDAFTVFTFLAFYFKSDFAFFVVAFLIKYLLFFIPKRKTTFFNRGWGNFELVKQMRASVVKSVSSGRGFVNDAMVVQWDPFGEIVQTEVDGWNVVECADIDSTENSTFLSKILPKHKRVGSRRTSEGKDEKKTKTQTTKTPKSGGRKRENSLQEEEEEKRTTTHTINCDTGIFKIKEVASLCKKSRNLSALQSGEILRVWKSSSSRRLDDRKVKRVAIVLPFTGDTTFAFRRRTAENLLTAHYKENDAMEDEAMVVLIPEFPFYGKRRVVGQPTHVISTVSEYILMHLIGLREACGLIEWARDTYGDEVSIAIGGCSMGGYIAANAGILTSRGFHGDENTNTKKKVGNNANKKLGVVSVCSWHNFEKSFAPNSYLYLRLDREQLLIKDSYVENMISEIVLSSESEASSSSDELSGEKRQSSRRVFGESNVTSAPESPRSIKSKSTSTSSSLSKDDSIFENLDWKAVLNRTLQRLVGIERLMKASGGAGIFEHKLDAMVAHFAKRDKLITSDYDEVGAIMSRCTALTKLDGVAFTYDSGDHLKNVINSKAAIVPAFLEAFKRMESSR</sequence>
<dbReference type="EMBL" id="FO082278">
    <property type="protein sequence ID" value="CCO14235.1"/>
    <property type="molecule type" value="Genomic_DNA"/>
</dbReference>
<gene>
    <name evidence="3" type="ORF">Bathy01g00530</name>
</gene>
<dbReference type="RefSeq" id="XP_007515356.1">
    <property type="nucleotide sequence ID" value="XM_007515294.1"/>
</dbReference>
<name>K8EP59_9CHLO</name>
<keyword evidence="4" id="KW-1185">Reference proteome</keyword>
<accession>K8EP59</accession>
<dbReference type="Proteomes" id="UP000198341">
    <property type="component" value="Chromosome 1"/>
</dbReference>
<evidence type="ECO:0000313" key="3">
    <source>
        <dbReference type="EMBL" id="CCO14235.1"/>
    </source>
</evidence>
<dbReference type="KEGG" id="bpg:Bathy01g00530"/>
<dbReference type="PANTHER" id="PTHR13617:SF14">
    <property type="entry name" value="PROTEIN ABHD18"/>
    <property type="match status" value="1"/>
</dbReference>
<dbReference type="PANTHER" id="PTHR13617">
    <property type="entry name" value="PROTEIN ABHD18"/>
    <property type="match status" value="1"/>
</dbReference>
<reference evidence="3 4" key="1">
    <citation type="submission" date="2011-10" db="EMBL/GenBank/DDBJ databases">
        <authorList>
            <person name="Genoscope - CEA"/>
        </authorList>
    </citation>
    <scope>NUCLEOTIDE SEQUENCE [LARGE SCALE GENOMIC DNA]</scope>
    <source>
        <strain evidence="3 4">RCC 1105</strain>
    </source>
</reference>
<keyword evidence="2" id="KW-0812">Transmembrane</keyword>
<evidence type="ECO:0000256" key="1">
    <source>
        <dbReference type="SAM" id="MobiDB-lite"/>
    </source>
</evidence>
<dbReference type="InterPro" id="IPR029058">
    <property type="entry name" value="AB_hydrolase_fold"/>
</dbReference>
<organism evidence="3 4">
    <name type="scientific">Bathycoccus prasinos</name>
    <dbReference type="NCBI Taxonomy" id="41875"/>
    <lineage>
        <taxon>Eukaryota</taxon>
        <taxon>Viridiplantae</taxon>
        <taxon>Chlorophyta</taxon>
        <taxon>Mamiellophyceae</taxon>
        <taxon>Mamiellales</taxon>
        <taxon>Bathycoccaceae</taxon>
        <taxon>Bathycoccus</taxon>
    </lineage>
</organism>
<evidence type="ECO:0000256" key="2">
    <source>
        <dbReference type="SAM" id="Phobius"/>
    </source>
</evidence>
<dbReference type="SUPFAM" id="SSF53474">
    <property type="entry name" value="alpha/beta-Hydrolases"/>
    <property type="match status" value="1"/>
</dbReference>
<feature type="compositionally biased region" description="Low complexity" evidence="1">
    <location>
        <begin position="459"/>
        <end position="468"/>
    </location>
</feature>
<dbReference type="AlphaFoldDB" id="K8EP59"/>
<dbReference type="GeneID" id="19017789"/>